<feature type="transmembrane region" description="Helical" evidence="1">
    <location>
        <begin position="191"/>
        <end position="212"/>
    </location>
</feature>
<dbReference type="EMBL" id="JAHLFJ010000113">
    <property type="protein sequence ID" value="MBU3857324.1"/>
    <property type="molecule type" value="Genomic_DNA"/>
</dbReference>
<feature type="transmembrane region" description="Helical" evidence="1">
    <location>
        <begin position="232"/>
        <end position="255"/>
    </location>
</feature>
<sequence length="368" mass="41568">MGKWKRRKLDLPGAIGALLLLVVSLVCGWAMFAVSGMENYEPLLKTVRYSLNWEMGMGFYDKPGGAEQMVMYPEDGADPSLVPEKKEGERWLDTGKLKVDKPSDGWAKVDIGDDGEPLYVEEQYVISKEGAMFEGRQGENTFLTVGAKNLPPSGWIKLLGFLVYFSLYFPLFAIFRWGFDTEEHTRRVMKHVSWIVYAGLAYFIILYTLKFVCGYNVDRYWFVSATVLGNTFYSIANMVLGIIGCLAMVFFVWIWYMNSVASTLSGLLRNVGWRGFFLLIFAAYFLWMFLGVAIMLASIVLIVYLIIIIVPAVMADIAGNSGSRSKSDAPLYNCCASCARYDGSGHCYEGREVHDPLVQCCRKYHRKV</sequence>
<feature type="transmembrane region" description="Helical" evidence="1">
    <location>
        <begin position="12"/>
        <end position="34"/>
    </location>
</feature>
<feature type="transmembrane region" description="Helical" evidence="1">
    <location>
        <begin position="267"/>
        <end position="287"/>
    </location>
</feature>
<proteinExistence type="predicted"/>
<evidence type="ECO:0000256" key="1">
    <source>
        <dbReference type="SAM" id="Phobius"/>
    </source>
</evidence>
<dbReference type="AlphaFoldDB" id="A0A948X4A1"/>
<organism evidence="2 3">
    <name type="scientific">Candidatus Phocaeicola excrementipullorum</name>
    <dbReference type="NCBI Taxonomy" id="2838731"/>
    <lineage>
        <taxon>Bacteria</taxon>
        <taxon>Pseudomonadati</taxon>
        <taxon>Bacteroidota</taxon>
        <taxon>Bacteroidia</taxon>
        <taxon>Bacteroidales</taxon>
        <taxon>Bacteroidaceae</taxon>
        <taxon>Phocaeicola</taxon>
    </lineage>
</organism>
<reference evidence="2" key="2">
    <citation type="submission" date="2021-04" db="EMBL/GenBank/DDBJ databases">
        <authorList>
            <person name="Gilroy R."/>
        </authorList>
    </citation>
    <scope>NUCLEOTIDE SEQUENCE</scope>
    <source>
        <strain evidence="2">8470</strain>
    </source>
</reference>
<evidence type="ECO:0000313" key="3">
    <source>
        <dbReference type="Proteomes" id="UP000784286"/>
    </source>
</evidence>
<reference evidence="2" key="1">
    <citation type="journal article" date="2021" name="PeerJ">
        <title>Extensive microbial diversity within the chicken gut microbiome revealed by metagenomics and culture.</title>
        <authorList>
            <person name="Gilroy R."/>
            <person name="Ravi A."/>
            <person name="Getino M."/>
            <person name="Pursley I."/>
            <person name="Horton D.L."/>
            <person name="Alikhan N.F."/>
            <person name="Baker D."/>
            <person name="Gharbi K."/>
            <person name="Hall N."/>
            <person name="Watson M."/>
            <person name="Adriaenssens E.M."/>
            <person name="Foster-Nyarko E."/>
            <person name="Jarju S."/>
            <person name="Secka A."/>
            <person name="Antonio M."/>
            <person name="Oren A."/>
            <person name="Chaudhuri R.R."/>
            <person name="La Ragione R."/>
            <person name="Hildebrand F."/>
            <person name="Pallen M.J."/>
        </authorList>
    </citation>
    <scope>NUCLEOTIDE SEQUENCE</scope>
    <source>
        <strain evidence="2">8470</strain>
    </source>
</reference>
<protein>
    <recommendedName>
        <fullName evidence="4">Transmembrane protein</fullName>
    </recommendedName>
</protein>
<gene>
    <name evidence="2" type="ORF">H9928_12485</name>
</gene>
<name>A0A948X4A1_9BACT</name>
<feature type="transmembrane region" description="Helical" evidence="1">
    <location>
        <begin position="158"/>
        <end position="179"/>
    </location>
</feature>
<dbReference type="Proteomes" id="UP000784286">
    <property type="component" value="Unassembled WGS sequence"/>
</dbReference>
<keyword evidence="1" id="KW-1133">Transmembrane helix</keyword>
<accession>A0A948X4A1</accession>
<feature type="transmembrane region" description="Helical" evidence="1">
    <location>
        <begin position="293"/>
        <end position="317"/>
    </location>
</feature>
<evidence type="ECO:0008006" key="4">
    <source>
        <dbReference type="Google" id="ProtNLM"/>
    </source>
</evidence>
<keyword evidence="1" id="KW-0812">Transmembrane</keyword>
<evidence type="ECO:0000313" key="2">
    <source>
        <dbReference type="EMBL" id="MBU3857324.1"/>
    </source>
</evidence>
<keyword evidence="1" id="KW-0472">Membrane</keyword>
<comment type="caution">
    <text evidence="2">The sequence shown here is derived from an EMBL/GenBank/DDBJ whole genome shotgun (WGS) entry which is preliminary data.</text>
</comment>